<dbReference type="Gene3D" id="3.60.21.10">
    <property type="match status" value="1"/>
</dbReference>
<keyword evidence="3" id="KW-1185">Reference proteome</keyword>
<dbReference type="GO" id="GO:0016791">
    <property type="term" value="F:phosphatase activity"/>
    <property type="evidence" value="ECO:0007669"/>
    <property type="project" value="TreeGrafter"/>
</dbReference>
<gene>
    <name evidence="2" type="ORF">FEZ63_24300</name>
</gene>
<dbReference type="OrthoDB" id="9807890at2"/>
<dbReference type="InterPro" id="IPR029052">
    <property type="entry name" value="Metallo-depent_PP-like"/>
</dbReference>
<dbReference type="GO" id="GO:0008803">
    <property type="term" value="F:bis(5'-nucleosyl)-tetraphosphatase (symmetrical) activity"/>
    <property type="evidence" value="ECO:0007669"/>
    <property type="project" value="TreeGrafter"/>
</dbReference>
<dbReference type="Pfam" id="PF00149">
    <property type="entry name" value="Metallophos"/>
    <property type="match status" value="1"/>
</dbReference>
<accession>A0A5N3P360</accession>
<dbReference type="EMBL" id="VCMV01000079">
    <property type="protein sequence ID" value="KAB0264166.1"/>
    <property type="molecule type" value="Genomic_DNA"/>
</dbReference>
<dbReference type="Proteomes" id="UP000325684">
    <property type="component" value="Unassembled WGS sequence"/>
</dbReference>
<feature type="domain" description="Calcineurin-like phosphoesterase" evidence="1">
    <location>
        <begin position="11"/>
        <end position="193"/>
    </location>
</feature>
<dbReference type="GO" id="GO:0005737">
    <property type="term" value="C:cytoplasm"/>
    <property type="evidence" value="ECO:0007669"/>
    <property type="project" value="TreeGrafter"/>
</dbReference>
<evidence type="ECO:0000313" key="3">
    <source>
        <dbReference type="Proteomes" id="UP000325684"/>
    </source>
</evidence>
<evidence type="ECO:0000313" key="2">
    <source>
        <dbReference type="EMBL" id="KAB0264166.1"/>
    </source>
</evidence>
<organism evidence="2 3">
    <name type="scientific">Microvirga brassicacearum</name>
    <dbReference type="NCBI Taxonomy" id="2580413"/>
    <lineage>
        <taxon>Bacteria</taxon>
        <taxon>Pseudomonadati</taxon>
        <taxon>Pseudomonadota</taxon>
        <taxon>Alphaproteobacteria</taxon>
        <taxon>Hyphomicrobiales</taxon>
        <taxon>Methylobacteriaceae</taxon>
        <taxon>Microvirga</taxon>
    </lineage>
</organism>
<dbReference type="PANTHER" id="PTHR42850:SF4">
    <property type="entry name" value="ZINC-DEPENDENT ENDOPOLYPHOSPHATASE"/>
    <property type="match status" value="1"/>
</dbReference>
<proteinExistence type="predicted"/>
<dbReference type="PANTHER" id="PTHR42850">
    <property type="entry name" value="METALLOPHOSPHOESTERASE"/>
    <property type="match status" value="1"/>
</dbReference>
<dbReference type="InterPro" id="IPR050126">
    <property type="entry name" value="Ap4A_hydrolase"/>
</dbReference>
<evidence type="ECO:0000259" key="1">
    <source>
        <dbReference type="Pfam" id="PF00149"/>
    </source>
</evidence>
<dbReference type="GO" id="GO:0110154">
    <property type="term" value="P:RNA decapping"/>
    <property type="evidence" value="ECO:0007669"/>
    <property type="project" value="TreeGrafter"/>
</dbReference>
<comment type="caution">
    <text evidence="2">The sequence shown here is derived from an EMBL/GenBank/DDBJ whole genome shotgun (WGS) entry which is preliminary data.</text>
</comment>
<name>A0A5N3P360_9HYPH</name>
<dbReference type="SUPFAM" id="SSF56300">
    <property type="entry name" value="Metallo-dependent phosphatases"/>
    <property type="match status" value="1"/>
</dbReference>
<protein>
    <recommendedName>
        <fullName evidence="1">Calcineurin-like phosphoesterase domain-containing protein</fullName>
    </recommendedName>
</protein>
<dbReference type="InterPro" id="IPR004843">
    <property type="entry name" value="Calcineurin-like_PHP"/>
</dbReference>
<reference evidence="2 3" key="1">
    <citation type="journal article" date="2019" name="Microorganisms">
        <title>Genome Insights into the Novel Species Microvirga brassicacearum, a Rapeseed Endophyte with Biotechnological Potential.</title>
        <authorList>
            <person name="Jimenez-Gomez A."/>
            <person name="Saati-Santamaria Z."/>
            <person name="Igual J.M."/>
            <person name="Rivas R."/>
            <person name="Mateos P.F."/>
            <person name="Garcia-Fraile P."/>
        </authorList>
    </citation>
    <scope>NUCLEOTIDE SEQUENCE [LARGE SCALE GENOMIC DNA]</scope>
    <source>
        <strain evidence="2 3">CDVBN77</strain>
    </source>
</reference>
<dbReference type="AlphaFoldDB" id="A0A5N3P360"/>
<sequence>MRTLARSDILYAIGDVHGRADLLESLLAFIKTDAEARGREPKLVFLGDLLDRGPDSRRALELVAQSLKQWPQSRLILGNHDDVFLRIVTDPDPDPDLLDLWFLNGGGATLVSYGWPGDLVEALTAIQENHPHHLDLLRDASLVEIDDPFLFVHAGIDPTRPISTQWRQDCLTIREPFLDYRGPLSHLVVHGHSITESLRPEIAGCRIALDTGAFGTGRLTALIIDWEAMTLEFVATTPGTMNAAVEVVLPVVLAQPILPKWWRLAPNPFV</sequence>